<accession>A0A1H9C963</accession>
<dbReference type="InterPro" id="IPR008024">
    <property type="entry name" value="YiaAB"/>
</dbReference>
<dbReference type="GO" id="GO:0006974">
    <property type="term" value="P:DNA damage response"/>
    <property type="evidence" value="ECO:0007669"/>
    <property type="project" value="TreeGrafter"/>
</dbReference>
<dbReference type="PANTHER" id="PTHR37290">
    <property type="entry name" value="INNER MEMBRANE PROTEIN YIAA-RELATED"/>
    <property type="match status" value="1"/>
</dbReference>
<dbReference type="PANTHER" id="PTHR37290:SF1">
    <property type="entry name" value="INNER MEMBRANE PROTEIN YIAA"/>
    <property type="match status" value="1"/>
</dbReference>
<evidence type="ECO:0000313" key="4">
    <source>
        <dbReference type="Proteomes" id="UP000199055"/>
    </source>
</evidence>
<keyword evidence="1" id="KW-1133">Transmembrane helix</keyword>
<name>A0A1H9C963_9ACTN</name>
<dbReference type="Proteomes" id="UP000199055">
    <property type="component" value="Unassembled WGS sequence"/>
</dbReference>
<sequence length="108" mass="11882">MRTPPGRATVVAMTTPVQRPTTAAFFVQAVASFALSLLAVGLGVAYMPMGPWERGFLAIGVLFLISSTFTLAKCVRDRQEMQEVTTRVDKARLDKLITEHDPFDPKNL</sequence>
<dbReference type="InterPro" id="IPR038972">
    <property type="entry name" value="YiaA-like"/>
</dbReference>
<evidence type="ECO:0000256" key="1">
    <source>
        <dbReference type="SAM" id="Phobius"/>
    </source>
</evidence>
<gene>
    <name evidence="3" type="ORF">SAMN05216481_103106</name>
</gene>
<dbReference type="GO" id="GO:0005886">
    <property type="term" value="C:plasma membrane"/>
    <property type="evidence" value="ECO:0007669"/>
    <property type="project" value="TreeGrafter"/>
</dbReference>
<dbReference type="AlphaFoldDB" id="A0A1H9C963"/>
<keyword evidence="1" id="KW-0472">Membrane</keyword>
<reference evidence="3 4" key="1">
    <citation type="submission" date="2016-10" db="EMBL/GenBank/DDBJ databases">
        <authorList>
            <person name="de Groot N.N."/>
        </authorList>
    </citation>
    <scope>NUCLEOTIDE SEQUENCE [LARGE SCALE GENOMIC DNA]</scope>
    <source>
        <strain evidence="3 4">CGMCC 4.3519</strain>
    </source>
</reference>
<organism evidence="3 4">
    <name type="scientific">Streptomyces radiopugnans</name>
    <dbReference type="NCBI Taxonomy" id="403935"/>
    <lineage>
        <taxon>Bacteria</taxon>
        <taxon>Bacillati</taxon>
        <taxon>Actinomycetota</taxon>
        <taxon>Actinomycetes</taxon>
        <taxon>Kitasatosporales</taxon>
        <taxon>Streptomycetaceae</taxon>
        <taxon>Streptomyces</taxon>
    </lineage>
</organism>
<keyword evidence="4" id="KW-1185">Reference proteome</keyword>
<evidence type="ECO:0000259" key="2">
    <source>
        <dbReference type="Pfam" id="PF05360"/>
    </source>
</evidence>
<dbReference type="Pfam" id="PF05360">
    <property type="entry name" value="YiaAB"/>
    <property type="match status" value="1"/>
</dbReference>
<feature type="domain" description="YiaAB two helix" evidence="2">
    <location>
        <begin position="25"/>
        <end position="77"/>
    </location>
</feature>
<dbReference type="STRING" id="403935.SAMN05216481_103106"/>
<protein>
    <recommendedName>
        <fullName evidence="2">YiaAB two helix domain-containing protein</fullName>
    </recommendedName>
</protein>
<dbReference type="EMBL" id="FOET01000003">
    <property type="protein sequence ID" value="SEP97694.1"/>
    <property type="molecule type" value="Genomic_DNA"/>
</dbReference>
<feature type="transmembrane region" description="Helical" evidence="1">
    <location>
        <begin position="23"/>
        <end position="49"/>
    </location>
</feature>
<feature type="transmembrane region" description="Helical" evidence="1">
    <location>
        <begin position="55"/>
        <end position="72"/>
    </location>
</feature>
<keyword evidence="1" id="KW-0812">Transmembrane</keyword>
<evidence type="ECO:0000313" key="3">
    <source>
        <dbReference type="EMBL" id="SEP97694.1"/>
    </source>
</evidence>
<proteinExistence type="predicted"/>